<organism evidence="2">
    <name type="scientific">marine sediment metagenome</name>
    <dbReference type="NCBI Taxonomy" id="412755"/>
    <lineage>
        <taxon>unclassified sequences</taxon>
        <taxon>metagenomes</taxon>
        <taxon>ecological metagenomes</taxon>
    </lineage>
</organism>
<evidence type="ECO:0000259" key="1">
    <source>
        <dbReference type="Pfam" id="PF01609"/>
    </source>
</evidence>
<dbReference type="SUPFAM" id="SSF53098">
    <property type="entry name" value="Ribonuclease H-like"/>
    <property type="match status" value="1"/>
</dbReference>
<gene>
    <name evidence="2" type="ORF">LCGC14_2106870</name>
</gene>
<sequence length="455" mass="53659">EFYRLKIKKSSNLYFKFFLIWTMWTNRGRVWLQSVFALEFGIYLDSNLVSRMMSDLLINLAPKQRVKSLTFKLNNNIQKIPQTSRELILQPVAENNLKEFSQLDTQNKTDLIEITHRLASGERLSEIQEGKPSLKPFHKLKKFGSKLQDWTINTAVNSFDAVGIAIDEKIIKKAFSINKHKEFGHHWVSRCKTYLPSIMIEVVGLLRPGRLAEVVGHFFPYPQKNYDVNGKYKPLRKHEFLQPFLEVLFQRFGDLVLVADANYATRKVISWLQSKGWHFVMRLNSNNKMLAGIKEQFEQNVDLKFIVEWMHEEEFGGFIRILAYRRRWKDAKGTRKHKTYYLITTLDWDARSIWRFYRLRWSLENTFKALPVLDRTPGMDADLIRGFLALNLHVIAPISYQSRSSSRTVAKLLDLPMLVKGKKVVWQNIPTRFARRLLLIGYYRSMEFQKIELEI</sequence>
<dbReference type="Pfam" id="PF01609">
    <property type="entry name" value="DDE_Tnp_1"/>
    <property type="match status" value="1"/>
</dbReference>
<reference evidence="2" key="1">
    <citation type="journal article" date="2015" name="Nature">
        <title>Complex archaea that bridge the gap between prokaryotes and eukaryotes.</title>
        <authorList>
            <person name="Spang A."/>
            <person name="Saw J.H."/>
            <person name="Jorgensen S.L."/>
            <person name="Zaremba-Niedzwiedzka K."/>
            <person name="Martijn J."/>
            <person name="Lind A.E."/>
            <person name="van Eijk R."/>
            <person name="Schleper C."/>
            <person name="Guy L."/>
            <person name="Ettema T.J."/>
        </authorList>
    </citation>
    <scope>NUCLEOTIDE SEQUENCE</scope>
</reference>
<protein>
    <recommendedName>
        <fullName evidence="1">Transposase IS4-like domain-containing protein</fullName>
    </recommendedName>
</protein>
<dbReference type="GO" id="GO:0006313">
    <property type="term" value="P:DNA transposition"/>
    <property type="evidence" value="ECO:0007669"/>
    <property type="project" value="InterPro"/>
</dbReference>
<dbReference type="InterPro" id="IPR012337">
    <property type="entry name" value="RNaseH-like_sf"/>
</dbReference>
<dbReference type="AlphaFoldDB" id="A0A0F9E896"/>
<dbReference type="GO" id="GO:0004803">
    <property type="term" value="F:transposase activity"/>
    <property type="evidence" value="ECO:0007669"/>
    <property type="project" value="InterPro"/>
</dbReference>
<dbReference type="GO" id="GO:0003677">
    <property type="term" value="F:DNA binding"/>
    <property type="evidence" value="ECO:0007669"/>
    <property type="project" value="InterPro"/>
</dbReference>
<dbReference type="EMBL" id="LAZR01025956">
    <property type="protein sequence ID" value="KKL70243.1"/>
    <property type="molecule type" value="Genomic_DNA"/>
</dbReference>
<evidence type="ECO:0000313" key="2">
    <source>
        <dbReference type="EMBL" id="KKL70243.1"/>
    </source>
</evidence>
<proteinExistence type="predicted"/>
<accession>A0A0F9E896</accession>
<feature type="domain" description="Transposase IS4-like" evidence="1">
    <location>
        <begin position="240"/>
        <end position="370"/>
    </location>
</feature>
<comment type="caution">
    <text evidence="2">The sequence shown here is derived from an EMBL/GenBank/DDBJ whole genome shotgun (WGS) entry which is preliminary data.</text>
</comment>
<dbReference type="InterPro" id="IPR002559">
    <property type="entry name" value="Transposase_11"/>
</dbReference>
<feature type="non-terminal residue" evidence="2">
    <location>
        <position position="1"/>
    </location>
</feature>
<name>A0A0F9E896_9ZZZZ</name>